<evidence type="ECO:0000313" key="3">
    <source>
        <dbReference type="Proteomes" id="UP000294692"/>
    </source>
</evidence>
<evidence type="ECO:0000313" key="2">
    <source>
        <dbReference type="EMBL" id="TCU97130.1"/>
    </source>
</evidence>
<organism evidence="2 3">
    <name type="scientific">Paracandidimonas soli</name>
    <dbReference type="NCBI Taxonomy" id="1917182"/>
    <lineage>
        <taxon>Bacteria</taxon>
        <taxon>Pseudomonadati</taxon>
        <taxon>Pseudomonadota</taxon>
        <taxon>Betaproteobacteria</taxon>
        <taxon>Burkholderiales</taxon>
        <taxon>Alcaligenaceae</taxon>
        <taxon>Paracandidimonas</taxon>
    </lineage>
</organism>
<sequence length="84" mass="9532">MSSDSPITLDSMRRDVARILHEDPDEVPLDESLIEFGLDSIRAMALAARWREAGAEVEFSEMAQKPELGYWWELVQQALARRGA</sequence>
<feature type="domain" description="Carrier" evidence="1">
    <location>
        <begin position="3"/>
        <end position="79"/>
    </location>
</feature>
<evidence type="ECO:0000259" key="1">
    <source>
        <dbReference type="PROSITE" id="PS50075"/>
    </source>
</evidence>
<gene>
    <name evidence="2" type="ORF">EV686_1068</name>
</gene>
<name>A0A4R3V0S3_9BURK</name>
<dbReference type="Gene3D" id="1.10.1200.10">
    <property type="entry name" value="ACP-like"/>
    <property type="match status" value="1"/>
</dbReference>
<dbReference type="EMBL" id="SMBX01000006">
    <property type="protein sequence ID" value="TCU97130.1"/>
    <property type="molecule type" value="Genomic_DNA"/>
</dbReference>
<proteinExistence type="predicted"/>
<dbReference type="SUPFAM" id="SSF47336">
    <property type="entry name" value="ACP-like"/>
    <property type="match status" value="1"/>
</dbReference>
<dbReference type="Pfam" id="PF00550">
    <property type="entry name" value="PP-binding"/>
    <property type="match status" value="1"/>
</dbReference>
<reference evidence="2 3" key="1">
    <citation type="submission" date="2019-03" db="EMBL/GenBank/DDBJ databases">
        <title>Genomic Encyclopedia of Type Strains, Phase IV (KMG-IV): sequencing the most valuable type-strain genomes for metagenomic binning, comparative biology and taxonomic classification.</title>
        <authorList>
            <person name="Goeker M."/>
        </authorList>
    </citation>
    <scope>NUCLEOTIDE SEQUENCE [LARGE SCALE GENOMIC DNA]</scope>
    <source>
        <strain evidence="2 3">DSM 100048</strain>
    </source>
</reference>
<dbReference type="Proteomes" id="UP000294692">
    <property type="component" value="Unassembled WGS sequence"/>
</dbReference>
<dbReference type="InterPro" id="IPR036736">
    <property type="entry name" value="ACP-like_sf"/>
</dbReference>
<dbReference type="RefSeq" id="WP_243650879.1">
    <property type="nucleotide sequence ID" value="NZ_JBEBWM010000073.1"/>
</dbReference>
<comment type="caution">
    <text evidence="2">The sequence shown here is derived from an EMBL/GenBank/DDBJ whole genome shotgun (WGS) entry which is preliminary data.</text>
</comment>
<keyword evidence="3" id="KW-1185">Reference proteome</keyword>
<dbReference type="PROSITE" id="PS50075">
    <property type="entry name" value="CARRIER"/>
    <property type="match status" value="1"/>
</dbReference>
<accession>A0A4R3V0S3</accession>
<protein>
    <submittedName>
        <fullName evidence="2">Aryl carrier-like protein</fullName>
    </submittedName>
</protein>
<dbReference type="InterPro" id="IPR009081">
    <property type="entry name" value="PP-bd_ACP"/>
</dbReference>
<dbReference type="AlphaFoldDB" id="A0A4R3V0S3"/>